<name>A0ABZ3CY73_9GAMM</name>
<keyword evidence="2" id="KW-1185">Reference proteome</keyword>
<evidence type="ECO:0000313" key="2">
    <source>
        <dbReference type="Proteomes" id="UP001453229"/>
    </source>
</evidence>
<organism evidence="1 2">
    <name type="scientific">Salinicola lusitanus</name>
    <dbReference type="NCBI Taxonomy" id="1949085"/>
    <lineage>
        <taxon>Bacteria</taxon>
        <taxon>Pseudomonadati</taxon>
        <taxon>Pseudomonadota</taxon>
        <taxon>Gammaproteobacteria</taxon>
        <taxon>Oceanospirillales</taxon>
        <taxon>Halomonadaceae</taxon>
        <taxon>Salinicola</taxon>
    </lineage>
</organism>
<protein>
    <submittedName>
        <fullName evidence="1">Uncharacterized protein</fullName>
    </submittedName>
</protein>
<dbReference type="Proteomes" id="UP001453229">
    <property type="component" value="Chromosome"/>
</dbReference>
<gene>
    <name evidence="1" type="ORF">AAGT95_09390</name>
</gene>
<evidence type="ECO:0000313" key="1">
    <source>
        <dbReference type="EMBL" id="XAD56186.1"/>
    </source>
</evidence>
<reference evidence="1 2" key="1">
    <citation type="submission" date="2024-04" db="EMBL/GenBank/DDBJ databases">
        <title>Salinicola lusitanus LLJ914,a marine bacterium isolated from the Okinawa Trough.</title>
        <authorList>
            <person name="Li J."/>
        </authorList>
    </citation>
    <scope>NUCLEOTIDE SEQUENCE [LARGE SCALE GENOMIC DNA]</scope>
    <source>
        <strain evidence="1 2">LLJ914</strain>
    </source>
</reference>
<sequence length="85" mass="9657">MVSDLGLDFFATPDGLMVLLQNLSDSEFQNPEEVLEMIKRLHVPNYEQAQPFMNQAVSEGVIERNTKPGYEFQGDLVAVRKWKGV</sequence>
<proteinExistence type="predicted"/>
<dbReference type="EMBL" id="CP151919">
    <property type="protein sequence ID" value="XAD56186.1"/>
    <property type="molecule type" value="Genomic_DNA"/>
</dbReference>
<dbReference type="RefSeq" id="WP_342596304.1">
    <property type="nucleotide sequence ID" value="NZ_CP151919.1"/>
</dbReference>
<accession>A0ABZ3CY73</accession>